<evidence type="ECO:0000313" key="5">
    <source>
        <dbReference type="Proteomes" id="UP001642260"/>
    </source>
</evidence>
<evidence type="ECO:0000256" key="1">
    <source>
        <dbReference type="ARBA" id="ARBA00022884"/>
    </source>
</evidence>
<dbReference type="PANTHER" id="PTHR48025">
    <property type="entry name" value="OS02G0815200 PROTEIN"/>
    <property type="match status" value="1"/>
</dbReference>
<accession>A0ABC8JWK0</accession>
<organism evidence="4 5">
    <name type="scientific">Eruca vesicaria subsp. sativa</name>
    <name type="common">Garden rocket</name>
    <name type="synonym">Eruca sativa</name>
    <dbReference type="NCBI Taxonomy" id="29727"/>
    <lineage>
        <taxon>Eukaryota</taxon>
        <taxon>Viridiplantae</taxon>
        <taxon>Streptophyta</taxon>
        <taxon>Embryophyta</taxon>
        <taxon>Tracheophyta</taxon>
        <taxon>Spermatophyta</taxon>
        <taxon>Magnoliopsida</taxon>
        <taxon>eudicotyledons</taxon>
        <taxon>Gunneridae</taxon>
        <taxon>Pentapetalae</taxon>
        <taxon>rosids</taxon>
        <taxon>malvids</taxon>
        <taxon>Brassicales</taxon>
        <taxon>Brassicaceae</taxon>
        <taxon>Brassiceae</taxon>
        <taxon>Eruca</taxon>
    </lineage>
</organism>
<reference evidence="4 5" key="1">
    <citation type="submission" date="2022-03" db="EMBL/GenBank/DDBJ databases">
        <authorList>
            <person name="Macdonald S."/>
            <person name="Ahmed S."/>
            <person name="Newling K."/>
        </authorList>
    </citation>
    <scope>NUCLEOTIDE SEQUENCE [LARGE SCALE GENOMIC DNA]</scope>
</reference>
<dbReference type="PROSITE" id="PS50102">
    <property type="entry name" value="RRM"/>
    <property type="match status" value="1"/>
</dbReference>
<dbReference type="AlphaFoldDB" id="A0ABC8JWK0"/>
<dbReference type="PANTHER" id="PTHR48025:SF24">
    <property type="entry name" value="29 KDA RIBONUCLEOPROTEIN, CHLOROPLASTIC"/>
    <property type="match status" value="1"/>
</dbReference>
<dbReference type="SUPFAM" id="SSF54928">
    <property type="entry name" value="RNA-binding domain, RBD"/>
    <property type="match status" value="1"/>
</dbReference>
<gene>
    <name evidence="4" type="ORF">ERUC_LOCUS16449</name>
</gene>
<dbReference type="InterPro" id="IPR012677">
    <property type="entry name" value="Nucleotide-bd_a/b_plait_sf"/>
</dbReference>
<feature type="domain" description="RRM" evidence="3">
    <location>
        <begin position="27"/>
        <end position="79"/>
    </location>
</feature>
<keyword evidence="5" id="KW-1185">Reference proteome</keyword>
<dbReference type="InterPro" id="IPR035979">
    <property type="entry name" value="RBD_domain_sf"/>
</dbReference>
<comment type="caution">
    <text evidence="4">The sequence shown here is derived from an EMBL/GenBank/DDBJ whole genome shotgun (WGS) entry which is preliminary data.</text>
</comment>
<dbReference type="InterPro" id="IPR000504">
    <property type="entry name" value="RRM_dom"/>
</dbReference>
<dbReference type="InterPro" id="IPR050502">
    <property type="entry name" value="Euk_RNA-bind_prot"/>
</dbReference>
<dbReference type="GO" id="GO:0003723">
    <property type="term" value="F:RNA binding"/>
    <property type="evidence" value="ECO:0007669"/>
    <property type="project" value="UniProtKB-UniRule"/>
</dbReference>
<dbReference type="Pfam" id="PF00076">
    <property type="entry name" value="RRM_1"/>
    <property type="match status" value="1"/>
</dbReference>
<proteinExistence type="predicted"/>
<name>A0ABC8JWK0_ERUVS</name>
<sequence>MHSRLLRLLTRNSAILKQTSSSVWSVVVSVPSNAQLAQLFESAETVEMVKVIYDKVTGRSRGFGFVTMSTAAEVEAAAQ</sequence>
<evidence type="ECO:0000313" key="4">
    <source>
        <dbReference type="EMBL" id="CAH8344804.1"/>
    </source>
</evidence>
<dbReference type="Gene3D" id="3.30.70.330">
    <property type="match status" value="1"/>
</dbReference>
<evidence type="ECO:0000259" key="3">
    <source>
        <dbReference type="PROSITE" id="PS50102"/>
    </source>
</evidence>
<dbReference type="EMBL" id="CAKOAT010152931">
    <property type="protein sequence ID" value="CAH8344804.1"/>
    <property type="molecule type" value="Genomic_DNA"/>
</dbReference>
<dbReference type="Proteomes" id="UP001642260">
    <property type="component" value="Unassembled WGS sequence"/>
</dbReference>
<evidence type="ECO:0000256" key="2">
    <source>
        <dbReference type="PROSITE-ProRule" id="PRU00176"/>
    </source>
</evidence>
<protein>
    <recommendedName>
        <fullName evidence="3">RRM domain-containing protein</fullName>
    </recommendedName>
</protein>
<keyword evidence="1 2" id="KW-0694">RNA-binding</keyword>